<dbReference type="Proteomes" id="UP000010953">
    <property type="component" value="Unassembled WGS sequence"/>
</dbReference>
<dbReference type="EMBL" id="AMZY02000008">
    <property type="protein sequence ID" value="EMS33945.1"/>
    <property type="molecule type" value="Genomic_DNA"/>
</dbReference>
<evidence type="ECO:0000313" key="3">
    <source>
        <dbReference type="Proteomes" id="UP000010953"/>
    </source>
</evidence>
<proteinExistence type="predicted"/>
<accession>M7X975</accession>
<name>M7X975_9BACT</name>
<sequence length="51" mass="6094">MPAMPMSMALAIINSFVFMVFTFYLQSKIVVRMFFPHFPFTVRDWGRNIPY</sequence>
<gene>
    <name evidence="2" type="ORF">C943_04264</name>
</gene>
<protein>
    <submittedName>
        <fullName evidence="2">Uncharacterized protein</fullName>
    </submittedName>
</protein>
<keyword evidence="1" id="KW-0812">Transmembrane</keyword>
<evidence type="ECO:0000313" key="2">
    <source>
        <dbReference type="EMBL" id="EMS33945.1"/>
    </source>
</evidence>
<keyword evidence="3" id="KW-1185">Reference proteome</keyword>
<comment type="caution">
    <text evidence="2">The sequence shown here is derived from an EMBL/GenBank/DDBJ whole genome shotgun (WGS) entry which is preliminary data.</text>
</comment>
<dbReference type="InParanoid" id="M7X975"/>
<feature type="transmembrane region" description="Helical" evidence="1">
    <location>
        <begin position="6"/>
        <end position="25"/>
    </location>
</feature>
<organism evidence="2 3">
    <name type="scientific">Mariniradius saccharolyticus AK6</name>
    <dbReference type="NCBI Taxonomy" id="1239962"/>
    <lineage>
        <taxon>Bacteria</taxon>
        <taxon>Pseudomonadati</taxon>
        <taxon>Bacteroidota</taxon>
        <taxon>Cytophagia</taxon>
        <taxon>Cytophagales</taxon>
        <taxon>Cyclobacteriaceae</taxon>
        <taxon>Mariniradius</taxon>
    </lineage>
</organism>
<dbReference type="AlphaFoldDB" id="M7X975"/>
<dbReference type="STRING" id="1239962.C943_04264"/>
<keyword evidence="1" id="KW-1133">Transmembrane helix</keyword>
<evidence type="ECO:0000256" key="1">
    <source>
        <dbReference type="SAM" id="Phobius"/>
    </source>
</evidence>
<keyword evidence="1" id="KW-0472">Membrane</keyword>
<reference evidence="2" key="1">
    <citation type="submission" date="2013-01" db="EMBL/GenBank/DDBJ databases">
        <title>Genome assembly of Mariniradius saccharolyticus AK6.</title>
        <authorList>
            <person name="Vaidya B."/>
            <person name="Khatri I."/>
            <person name="Tanuku N.R.S."/>
            <person name="Subramanian S."/>
            <person name="Pinnaka A."/>
        </authorList>
    </citation>
    <scope>NUCLEOTIDE SEQUENCE [LARGE SCALE GENOMIC DNA]</scope>
    <source>
        <strain evidence="2">AK6</strain>
    </source>
</reference>